<gene>
    <name evidence="6" type="primary">hscA_2</name>
    <name evidence="6" type="ORF">D7316_02936</name>
</gene>
<evidence type="ECO:0000256" key="2">
    <source>
        <dbReference type="ARBA" id="ARBA00022840"/>
    </source>
</evidence>
<dbReference type="PANTHER" id="PTHR42749:SF1">
    <property type="entry name" value="CELL SHAPE-DETERMINING PROTEIN MREB"/>
    <property type="match status" value="1"/>
</dbReference>
<organism evidence="6 7">
    <name type="scientific">Gordonia insulae</name>
    <dbReference type="NCBI Taxonomy" id="2420509"/>
    <lineage>
        <taxon>Bacteria</taxon>
        <taxon>Bacillati</taxon>
        <taxon>Actinomycetota</taxon>
        <taxon>Actinomycetes</taxon>
        <taxon>Mycobacteriales</taxon>
        <taxon>Gordoniaceae</taxon>
        <taxon>Gordonia</taxon>
    </lineage>
</organism>
<keyword evidence="1" id="KW-0547">Nucleotide-binding</keyword>
<dbReference type="EMBL" id="CP033972">
    <property type="protein sequence ID" value="AZG46335.1"/>
    <property type="molecule type" value="Genomic_DNA"/>
</dbReference>
<dbReference type="InterPro" id="IPR043129">
    <property type="entry name" value="ATPase_NBD"/>
</dbReference>
<accession>A0A3G8JNV6</accession>
<evidence type="ECO:0000256" key="5">
    <source>
        <dbReference type="SAM" id="Phobius"/>
    </source>
</evidence>
<dbReference type="Proteomes" id="UP000271469">
    <property type="component" value="Chromosome"/>
</dbReference>
<feature type="region of interest" description="Disordered" evidence="4">
    <location>
        <begin position="405"/>
        <end position="565"/>
    </location>
</feature>
<dbReference type="Gene3D" id="3.30.420.40">
    <property type="match status" value="2"/>
</dbReference>
<keyword evidence="5" id="KW-1133">Transmembrane helix</keyword>
<evidence type="ECO:0000313" key="6">
    <source>
        <dbReference type="EMBL" id="AZG46335.1"/>
    </source>
</evidence>
<keyword evidence="7" id="KW-1185">Reference proteome</keyword>
<dbReference type="PANTHER" id="PTHR42749">
    <property type="entry name" value="CELL SHAPE-DETERMINING PROTEIN MREB"/>
    <property type="match status" value="1"/>
</dbReference>
<dbReference type="Gene3D" id="3.90.640.10">
    <property type="entry name" value="Actin, Chain A, domain 4"/>
    <property type="match status" value="1"/>
</dbReference>
<evidence type="ECO:0000313" key="7">
    <source>
        <dbReference type="Proteomes" id="UP000271469"/>
    </source>
</evidence>
<evidence type="ECO:0000256" key="1">
    <source>
        <dbReference type="ARBA" id="ARBA00022741"/>
    </source>
</evidence>
<dbReference type="SUPFAM" id="SSF53067">
    <property type="entry name" value="Actin-like ATPase domain"/>
    <property type="match status" value="1"/>
</dbReference>
<reference evidence="6 7" key="1">
    <citation type="submission" date="2018-11" db="EMBL/GenBank/DDBJ databases">
        <title>Gordonia insulae sp. nov., isolated from an island soil.</title>
        <authorList>
            <person name="Kim Y.S."/>
            <person name="Kim S.B."/>
        </authorList>
    </citation>
    <scope>NUCLEOTIDE SEQUENCE [LARGE SCALE GENOMIC DNA]</scope>
    <source>
        <strain evidence="6 7">MMS17-SY073</strain>
    </source>
</reference>
<dbReference type="GO" id="GO:0005524">
    <property type="term" value="F:ATP binding"/>
    <property type="evidence" value="ECO:0007669"/>
    <property type="project" value="UniProtKB-KW"/>
</dbReference>
<feature type="compositionally biased region" description="Low complexity" evidence="4">
    <location>
        <begin position="493"/>
        <end position="520"/>
    </location>
</feature>
<feature type="compositionally biased region" description="Low complexity" evidence="4">
    <location>
        <begin position="471"/>
        <end position="485"/>
    </location>
</feature>
<dbReference type="AlphaFoldDB" id="A0A3G8JNV6"/>
<sequence>MTLSIGVKIGVENSVVVAASEAAWESTIVVPTAEIAGREDIVDVLFGAALSHHGAPEPAADLFALVVERLLNAVETEVGDIAGALIGIAHPDTWTPAMVDDARDALAARGVIAAADALWLPTAAASMAAAEHSDGGFPDGSAVVAFDLGASALSVSVVRVGEIHEVVAHPLTSSAISGQELDRLLVAEVLRTSGVTETFGSLAQADPAVIDDLERLHDRCRDAKETLGIADHVVVDVTIGAQQADARLDRDDLAGLLHAPVLEAAAMVREALAAADIGSDGVIGVVATGGGSAIPGLAELLAATLELPVLVDPEPLSAAAAGAALLAMRSPRTLGSGAPTEPIAAADLERADLETTEFETTELVTTRRLSRGTRTAIAIVAAAAVAISAAGLLTAIMGPADWGTQSAARETGAQRSATSPTTEFDQMPGPSRPTGAGTVDRPLVRMGPSPLPVPVDERTETAPGPRPPGTGAPRVGPVVPTRPAAAPAPGPTTPGATQNPGPGRPTTGGPSTGNPSSGEPTVEEPPAEEPAPTPPATTTPEEPVDTGQPGSGGGTVAPSGTIDTSTTCAVDDLVCR</sequence>
<evidence type="ECO:0000256" key="3">
    <source>
        <dbReference type="ARBA" id="ARBA00023186"/>
    </source>
</evidence>
<feature type="transmembrane region" description="Helical" evidence="5">
    <location>
        <begin position="376"/>
        <end position="397"/>
    </location>
</feature>
<name>A0A3G8JNV6_9ACTN</name>
<keyword evidence="3" id="KW-0143">Chaperone</keyword>
<dbReference type="GO" id="GO:0140662">
    <property type="term" value="F:ATP-dependent protein folding chaperone"/>
    <property type="evidence" value="ECO:0007669"/>
    <property type="project" value="InterPro"/>
</dbReference>
<proteinExistence type="predicted"/>
<dbReference type="RefSeq" id="WP_124708861.1">
    <property type="nucleotide sequence ID" value="NZ_CP033972.1"/>
</dbReference>
<keyword evidence="2" id="KW-0067">ATP-binding</keyword>
<feature type="compositionally biased region" description="Pro residues" evidence="4">
    <location>
        <begin position="528"/>
        <end position="537"/>
    </location>
</feature>
<dbReference type="OrthoDB" id="5173286at2"/>
<keyword evidence="5" id="KW-0812">Transmembrane</keyword>
<feature type="compositionally biased region" description="Polar residues" evidence="4">
    <location>
        <begin position="405"/>
        <end position="424"/>
    </location>
</feature>
<dbReference type="KEGG" id="gom:D7316_02936"/>
<keyword evidence="5" id="KW-0472">Membrane</keyword>
<dbReference type="Pfam" id="PF00012">
    <property type="entry name" value="HSP70"/>
    <property type="match status" value="1"/>
</dbReference>
<protein>
    <submittedName>
        <fullName evidence="6">Chaperone protein HscA</fullName>
    </submittedName>
</protein>
<evidence type="ECO:0000256" key="4">
    <source>
        <dbReference type="SAM" id="MobiDB-lite"/>
    </source>
</evidence>
<dbReference type="InterPro" id="IPR013126">
    <property type="entry name" value="Hsp_70_fam"/>
</dbReference>